<sequence length="538" mass="59291">MSGEPRSSPLVTIGLPILLALAIGVVFWRVIGYPFIQDDWGVLNSIADGGPAAFLREGLSPAGKLLYRPGSTLYFLAAHQLFGLNPIPYHLTALVLHFITSLLIVFIMRAVIFDWFLAWMVGFLYAASVPVHLDPLLWCVGINDVGGTFFFSLSLLLVIRGRFRISAVAFLVAISMKESIVALLPVYVAYALLVGDGEKTLFGRMRSSLAKLWPQGLVLAAYIIVKTQAPSPLALPEAHPYKVRLVGVHVLRNVCRYFVWGLDAISPVKGVRMGTREGLVWLRTNPTIAALAAILVVVVLGLFALLWAARARGKTRGEVFRGAALPLFWGVWLAFGIGPFLFLPNHSYRYYLLYAFTPFLVLVVGFVAGALRGWRHSKRLVPVILTVFVGAHLLSSARLFQTMDRKGVGGMWLSGTNDLVRKGATVEIVRAGLREAHPTLPRGAVLIFGGVDVWAFDKDSGPRLWYGDTSLGVYEEKYLRFGREGAVIEGSPGTQAEAYQGIGGSGRLLLDPERTFIFRLENRRLREYRLTDMYGGAE</sequence>
<gene>
    <name evidence="2" type="ORF">AMJ82_01790</name>
</gene>
<evidence type="ECO:0000256" key="1">
    <source>
        <dbReference type="SAM" id="Phobius"/>
    </source>
</evidence>
<dbReference type="InterPro" id="IPR052384">
    <property type="entry name" value="TMTC_O-mannosyltransferase"/>
</dbReference>
<dbReference type="GO" id="GO:0000030">
    <property type="term" value="F:mannosyltransferase activity"/>
    <property type="evidence" value="ECO:0007669"/>
    <property type="project" value="TreeGrafter"/>
</dbReference>
<dbReference type="GO" id="GO:0035269">
    <property type="term" value="P:protein O-linked glycosylation via mannose"/>
    <property type="evidence" value="ECO:0007669"/>
    <property type="project" value="TreeGrafter"/>
</dbReference>
<protein>
    <recommendedName>
        <fullName evidence="4">Glycosyltransferase RgtA/B/C/D-like domain-containing protein</fullName>
    </recommendedName>
</protein>
<organism evidence="2 3">
    <name type="scientific">candidate division TA06 bacterium SM23_40</name>
    <dbReference type="NCBI Taxonomy" id="1703774"/>
    <lineage>
        <taxon>Bacteria</taxon>
        <taxon>Bacteria division TA06</taxon>
    </lineage>
</organism>
<dbReference type="PANTHER" id="PTHR44216">
    <property type="entry name" value="PROTEIN O-MANNOSYL-TRANSFERASE TMTC2"/>
    <property type="match status" value="1"/>
</dbReference>
<keyword evidence="1" id="KW-1133">Transmembrane helix</keyword>
<feature type="transmembrane region" description="Helical" evidence="1">
    <location>
        <begin position="87"/>
        <end position="107"/>
    </location>
</feature>
<reference evidence="2 3" key="1">
    <citation type="journal article" date="2015" name="Microbiome">
        <title>Genomic resolution of linkages in carbon, nitrogen, and sulfur cycling among widespread estuary sediment bacteria.</title>
        <authorList>
            <person name="Baker B.J."/>
            <person name="Lazar C.S."/>
            <person name="Teske A.P."/>
            <person name="Dick G.J."/>
        </authorList>
    </citation>
    <scope>NUCLEOTIDE SEQUENCE [LARGE SCALE GENOMIC DNA]</scope>
    <source>
        <strain evidence="2">SM23_40</strain>
    </source>
</reference>
<comment type="caution">
    <text evidence="2">The sequence shown here is derived from an EMBL/GenBank/DDBJ whole genome shotgun (WGS) entry which is preliminary data.</text>
</comment>
<feature type="transmembrane region" description="Helical" evidence="1">
    <location>
        <begin position="288"/>
        <end position="307"/>
    </location>
</feature>
<feature type="transmembrane region" description="Helical" evidence="1">
    <location>
        <begin position="12"/>
        <end position="31"/>
    </location>
</feature>
<feature type="transmembrane region" description="Helical" evidence="1">
    <location>
        <begin position="135"/>
        <end position="158"/>
    </location>
</feature>
<evidence type="ECO:0008006" key="4">
    <source>
        <dbReference type="Google" id="ProtNLM"/>
    </source>
</evidence>
<feature type="transmembrane region" description="Helical" evidence="1">
    <location>
        <begin position="380"/>
        <end position="400"/>
    </location>
</feature>
<feature type="transmembrane region" description="Helical" evidence="1">
    <location>
        <begin position="319"/>
        <end position="342"/>
    </location>
</feature>
<feature type="transmembrane region" description="Helical" evidence="1">
    <location>
        <begin position="348"/>
        <end position="368"/>
    </location>
</feature>
<name>A0A0S8GDR0_UNCT6</name>
<dbReference type="Proteomes" id="UP000051717">
    <property type="component" value="Unassembled WGS sequence"/>
</dbReference>
<dbReference type="PANTHER" id="PTHR44216:SF3">
    <property type="entry name" value="PROTEIN O-MANNOSYL-TRANSFERASE TMTC2"/>
    <property type="match status" value="1"/>
</dbReference>
<keyword evidence="1" id="KW-0472">Membrane</keyword>
<feature type="transmembrane region" description="Helical" evidence="1">
    <location>
        <begin position="170"/>
        <end position="193"/>
    </location>
</feature>
<evidence type="ECO:0000313" key="3">
    <source>
        <dbReference type="Proteomes" id="UP000051717"/>
    </source>
</evidence>
<dbReference type="EMBL" id="LJUI01000007">
    <property type="protein sequence ID" value="KPK71173.1"/>
    <property type="molecule type" value="Genomic_DNA"/>
</dbReference>
<keyword evidence="1" id="KW-0812">Transmembrane</keyword>
<evidence type="ECO:0000313" key="2">
    <source>
        <dbReference type="EMBL" id="KPK71173.1"/>
    </source>
</evidence>
<dbReference type="AlphaFoldDB" id="A0A0S8GDR0"/>
<accession>A0A0S8GDR0</accession>
<proteinExistence type="predicted"/>